<dbReference type="AlphaFoldDB" id="A0A6A4VCD9"/>
<dbReference type="CDD" id="cd03784">
    <property type="entry name" value="GT1_Gtf-like"/>
    <property type="match status" value="1"/>
</dbReference>
<dbReference type="EMBL" id="VIIS01001929">
    <property type="protein sequence ID" value="KAF0290809.1"/>
    <property type="molecule type" value="Genomic_DNA"/>
</dbReference>
<accession>A0A6A4VCD9</accession>
<dbReference type="EC" id="2.4.1.17" evidence="5"/>
<dbReference type="Proteomes" id="UP000440578">
    <property type="component" value="Unassembled WGS sequence"/>
</dbReference>
<evidence type="ECO:0000313" key="6">
    <source>
        <dbReference type="EMBL" id="KAF0290809.1"/>
    </source>
</evidence>
<sequence>MNYPKPLLPSTIEVGGMHCTKGQPLPKDLTEFLGDSEFVYFSMGSVARPQDITRAQKSEILTALGSLPYKVLLKWDTTDRSGIPSNILPSKWLPQQDLLASGKCRLFISHGGYASLVESVCHGVPMVMLPVSIDQHANAAQAVQLGIAEILPWDRLTSEGLKTAVDAALSPAHRSASRYRQQLLRSQPVPPRDLAVHWVEHVMHHGGAPHLRSVGAELNFFQYYSLDVLAFLLAVLLLALKLMVCVVRGCWRCVCGRRAVAESEAQMKRAKQE</sequence>
<gene>
    <name evidence="6" type="primary">Ugt1a7c</name>
    <name evidence="6" type="ORF">FJT64_011007</name>
</gene>
<keyword evidence="7" id="KW-1185">Reference proteome</keyword>
<dbReference type="Pfam" id="PF00201">
    <property type="entry name" value="UDPGT"/>
    <property type="match status" value="1"/>
</dbReference>
<keyword evidence="5" id="KW-1133">Transmembrane helix</keyword>
<evidence type="ECO:0000256" key="4">
    <source>
        <dbReference type="RuleBase" id="RU003718"/>
    </source>
</evidence>
<dbReference type="FunFam" id="3.40.50.2000:FF:000021">
    <property type="entry name" value="UDP-glucuronosyltransferase"/>
    <property type="match status" value="1"/>
</dbReference>
<dbReference type="InterPro" id="IPR002213">
    <property type="entry name" value="UDP_glucos_trans"/>
</dbReference>
<evidence type="ECO:0000256" key="1">
    <source>
        <dbReference type="ARBA" id="ARBA00009995"/>
    </source>
</evidence>
<comment type="catalytic activity">
    <reaction evidence="5">
        <text>glucuronate acceptor + UDP-alpha-D-glucuronate = acceptor beta-D-glucuronoside + UDP + H(+)</text>
        <dbReference type="Rhea" id="RHEA:21032"/>
        <dbReference type="ChEBI" id="CHEBI:15378"/>
        <dbReference type="ChEBI" id="CHEBI:58052"/>
        <dbReference type="ChEBI" id="CHEBI:58223"/>
        <dbReference type="ChEBI" id="CHEBI:132367"/>
        <dbReference type="ChEBI" id="CHEBI:132368"/>
        <dbReference type="EC" id="2.4.1.17"/>
    </reaction>
</comment>
<proteinExistence type="inferred from homology"/>
<evidence type="ECO:0000256" key="3">
    <source>
        <dbReference type="ARBA" id="ARBA00022679"/>
    </source>
</evidence>
<evidence type="ECO:0000256" key="2">
    <source>
        <dbReference type="ARBA" id="ARBA00022676"/>
    </source>
</evidence>
<keyword evidence="3 4" id="KW-0808">Transferase</keyword>
<dbReference type="OrthoDB" id="5835829at2759"/>
<keyword evidence="5" id="KW-0472">Membrane</keyword>
<organism evidence="6 7">
    <name type="scientific">Amphibalanus amphitrite</name>
    <name type="common">Striped barnacle</name>
    <name type="synonym">Balanus amphitrite</name>
    <dbReference type="NCBI Taxonomy" id="1232801"/>
    <lineage>
        <taxon>Eukaryota</taxon>
        <taxon>Metazoa</taxon>
        <taxon>Ecdysozoa</taxon>
        <taxon>Arthropoda</taxon>
        <taxon>Crustacea</taxon>
        <taxon>Multicrustacea</taxon>
        <taxon>Cirripedia</taxon>
        <taxon>Thoracica</taxon>
        <taxon>Thoracicalcarea</taxon>
        <taxon>Balanomorpha</taxon>
        <taxon>Balanoidea</taxon>
        <taxon>Balanidae</taxon>
        <taxon>Amphibalaninae</taxon>
        <taxon>Amphibalanus</taxon>
    </lineage>
</organism>
<keyword evidence="5" id="KW-0812">Transmembrane</keyword>
<comment type="subcellular location">
    <subcellularLocation>
        <location evidence="5">Membrane</location>
        <topology evidence="5">Single-pass membrane protein</topology>
    </subcellularLocation>
</comment>
<reference evidence="6 7" key="1">
    <citation type="submission" date="2019-07" db="EMBL/GenBank/DDBJ databases">
        <title>Draft genome assembly of a fouling barnacle, Amphibalanus amphitrite (Darwin, 1854): The first reference genome for Thecostraca.</title>
        <authorList>
            <person name="Kim W."/>
        </authorList>
    </citation>
    <scope>NUCLEOTIDE SEQUENCE [LARGE SCALE GENOMIC DNA]</scope>
    <source>
        <strain evidence="6">SNU_AA5</strain>
        <tissue evidence="6">Soma without cirri and trophi</tissue>
    </source>
</reference>
<dbReference type="Gene3D" id="3.40.50.2000">
    <property type="entry name" value="Glycogen Phosphorylase B"/>
    <property type="match status" value="1"/>
</dbReference>
<evidence type="ECO:0000256" key="5">
    <source>
        <dbReference type="RuleBase" id="RU362059"/>
    </source>
</evidence>
<feature type="transmembrane region" description="Helical" evidence="5">
    <location>
        <begin position="228"/>
        <end position="251"/>
    </location>
</feature>
<dbReference type="PROSITE" id="PS00375">
    <property type="entry name" value="UDPGT"/>
    <property type="match status" value="1"/>
</dbReference>
<name>A0A6A4VCD9_AMPAM</name>
<dbReference type="GO" id="GO:0015020">
    <property type="term" value="F:glucuronosyltransferase activity"/>
    <property type="evidence" value="ECO:0007669"/>
    <property type="project" value="UniProtKB-EC"/>
</dbReference>
<dbReference type="PANTHER" id="PTHR48043:SF159">
    <property type="entry name" value="EG:EG0003.4 PROTEIN-RELATED"/>
    <property type="match status" value="1"/>
</dbReference>
<protein>
    <recommendedName>
        <fullName evidence="5">UDP-glucuronosyltransferase</fullName>
        <ecNumber evidence="5">2.4.1.17</ecNumber>
    </recommendedName>
</protein>
<dbReference type="GO" id="GO:0016020">
    <property type="term" value="C:membrane"/>
    <property type="evidence" value="ECO:0007669"/>
    <property type="project" value="UniProtKB-SubCell"/>
</dbReference>
<dbReference type="PANTHER" id="PTHR48043">
    <property type="entry name" value="EG:EG0003.4 PROTEIN-RELATED"/>
    <property type="match status" value="1"/>
</dbReference>
<dbReference type="InterPro" id="IPR035595">
    <property type="entry name" value="UDP_glycos_trans_CS"/>
</dbReference>
<comment type="caution">
    <text evidence="6">The sequence shown here is derived from an EMBL/GenBank/DDBJ whole genome shotgun (WGS) entry which is preliminary data.</text>
</comment>
<keyword evidence="2 4" id="KW-0328">Glycosyltransferase</keyword>
<dbReference type="SUPFAM" id="SSF53756">
    <property type="entry name" value="UDP-Glycosyltransferase/glycogen phosphorylase"/>
    <property type="match status" value="1"/>
</dbReference>
<evidence type="ECO:0000313" key="7">
    <source>
        <dbReference type="Proteomes" id="UP000440578"/>
    </source>
</evidence>
<dbReference type="InterPro" id="IPR050271">
    <property type="entry name" value="UDP-glycosyltransferase"/>
</dbReference>
<comment type="similarity">
    <text evidence="1 4">Belongs to the UDP-glycosyltransferase family.</text>
</comment>